<feature type="binding site" evidence="10">
    <location>
        <position position="248"/>
    </location>
    <ligand>
        <name>Zn(2+)</name>
        <dbReference type="ChEBI" id="CHEBI:29105"/>
    </ligand>
</feature>
<keyword evidence="8 10" id="KW-0694">RNA-binding</keyword>
<proteinExistence type="inferred from homology"/>
<dbReference type="InterPro" id="IPR030378">
    <property type="entry name" value="G_CP_dom"/>
</dbReference>
<dbReference type="PROSITE" id="PS51721">
    <property type="entry name" value="G_CP"/>
    <property type="match status" value="1"/>
</dbReference>
<keyword evidence="7 10" id="KW-0862">Zinc</keyword>
<comment type="caution">
    <text evidence="10">Lacks conserved residue(s) required for the propagation of feature annotation.</text>
</comment>
<comment type="subunit">
    <text evidence="10">Monomer. Associates with 30S ribosomal subunit, binds 16S rRNA.</text>
</comment>
<comment type="similarity">
    <text evidence="10">Belongs to the TRAFAC class YlqF/YawG GTPase family. RsgA subfamily.</text>
</comment>
<keyword evidence="4 10" id="KW-0699">rRNA-binding</keyword>
<evidence type="ECO:0000256" key="1">
    <source>
        <dbReference type="ARBA" id="ARBA00022490"/>
    </source>
</evidence>
<evidence type="ECO:0000256" key="6">
    <source>
        <dbReference type="ARBA" id="ARBA00022801"/>
    </source>
</evidence>
<keyword evidence="14" id="KW-1185">Reference proteome</keyword>
<comment type="subcellular location">
    <subcellularLocation>
        <location evidence="10">Cytoplasm</location>
    </subcellularLocation>
</comment>
<dbReference type="InterPro" id="IPR027417">
    <property type="entry name" value="P-loop_NTPase"/>
</dbReference>
<evidence type="ECO:0000256" key="2">
    <source>
        <dbReference type="ARBA" id="ARBA00022517"/>
    </source>
</evidence>
<evidence type="ECO:0000313" key="14">
    <source>
        <dbReference type="Proteomes" id="UP001596143"/>
    </source>
</evidence>
<gene>
    <name evidence="10 13" type="primary">rsgA</name>
    <name evidence="13" type="ORF">ACFPTR_03905</name>
</gene>
<dbReference type="CDD" id="cd04466">
    <property type="entry name" value="S1_YloQ_GTPase"/>
    <property type="match status" value="1"/>
</dbReference>
<comment type="cofactor">
    <cofactor evidence="10">
        <name>Zn(2+)</name>
        <dbReference type="ChEBI" id="CHEBI:29105"/>
    </cofactor>
    <text evidence="10">Binds 1 zinc ion per subunit.</text>
</comment>
<evidence type="ECO:0000256" key="3">
    <source>
        <dbReference type="ARBA" id="ARBA00022723"/>
    </source>
</evidence>
<evidence type="ECO:0000256" key="4">
    <source>
        <dbReference type="ARBA" id="ARBA00022730"/>
    </source>
</evidence>
<dbReference type="Proteomes" id="UP001596143">
    <property type="component" value="Unassembled WGS sequence"/>
</dbReference>
<dbReference type="Gene3D" id="1.10.40.50">
    <property type="entry name" value="Probable gtpase engc, domain 3"/>
    <property type="match status" value="1"/>
</dbReference>
<evidence type="ECO:0000259" key="11">
    <source>
        <dbReference type="PROSITE" id="PS50936"/>
    </source>
</evidence>
<dbReference type="SUPFAM" id="SSF52540">
    <property type="entry name" value="P-loop containing nucleoside triphosphate hydrolases"/>
    <property type="match status" value="1"/>
</dbReference>
<comment type="caution">
    <text evidence="13">The sequence shown here is derived from an EMBL/GenBank/DDBJ whole genome shotgun (WGS) entry which is preliminary data.</text>
</comment>
<evidence type="ECO:0000313" key="13">
    <source>
        <dbReference type="EMBL" id="MFC5628036.1"/>
    </source>
</evidence>
<protein>
    <recommendedName>
        <fullName evidence="10">Small ribosomal subunit biogenesis GTPase RsgA</fullName>
        <ecNumber evidence="10">3.6.1.-</ecNumber>
    </recommendedName>
</protein>
<dbReference type="HAMAP" id="MF_01820">
    <property type="entry name" value="GTPase_RsgA"/>
    <property type="match status" value="1"/>
</dbReference>
<feature type="binding site" evidence="10">
    <location>
        <position position="261"/>
    </location>
    <ligand>
        <name>Zn(2+)</name>
        <dbReference type="ChEBI" id="CHEBI:29105"/>
    </ligand>
</feature>
<dbReference type="EC" id="3.6.1.-" evidence="10"/>
<sequence length="293" mass="33697">MEEGFIVKALSGYYYVENNKGDIYQCRGRGLFRKQNISPLVGDYVQFEQHDHNEGYIYDILPRKNLLVRPPVANVDQAFIISAVTQPAFSSVLLDRFLVLMEFHGINPIIVFNKVDLLVEHEKDEWKEIQQCYTSIGYDTFFVSAKTKEGISSFMTRLKNKLSIVAGQSGVGKTALLNALDPSLELKTGEISNHLGRGRHTTRHVELIHLGDGLIVDTPGFSSLEFDGMEEQMLDTCFPEMRTRKDECKFRGCSHRKEPKCAVKMAYENGEISPFRYEHYIAFYEEIKKQRRY</sequence>
<dbReference type="PANTHER" id="PTHR32120:SF11">
    <property type="entry name" value="SMALL RIBOSOMAL SUBUNIT BIOGENESIS GTPASE RSGA 1, MITOCHONDRIAL-RELATED"/>
    <property type="match status" value="1"/>
</dbReference>
<dbReference type="Gene3D" id="2.40.50.140">
    <property type="entry name" value="Nucleic acid-binding proteins"/>
    <property type="match status" value="1"/>
</dbReference>
<dbReference type="CDD" id="cd01854">
    <property type="entry name" value="YjeQ_EngC"/>
    <property type="match status" value="1"/>
</dbReference>
<reference evidence="14" key="1">
    <citation type="journal article" date="2019" name="Int. J. Syst. Evol. Microbiol.">
        <title>The Global Catalogue of Microorganisms (GCM) 10K type strain sequencing project: providing services to taxonomists for standard genome sequencing and annotation.</title>
        <authorList>
            <consortium name="The Broad Institute Genomics Platform"/>
            <consortium name="The Broad Institute Genome Sequencing Center for Infectious Disease"/>
            <person name="Wu L."/>
            <person name="Ma J."/>
        </authorList>
    </citation>
    <scope>NUCLEOTIDE SEQUENCE [LARGE SCALE GENOMIC DNA]</scope>
    <source>
        <strain evidence="14">CGMCC 1.15790</strain>
    </source>
</reference>
<dbReference type="InterPro" id="IPR004881">
    <property type="entry name" value="Ribosome_biogen_GTPase_RsgA"/>
</dbReference>
<dbReference type="EMBL" id="JBHSPF010000018">
    <property type="protein sequence ID" value="MFC5628036.1"/>
    <property type="molecule type" value="Genomic_DNA"/>
</dbReference>
<dbReference type="RefSeq" id="WP_270898050.1">
    <property type="nucleotide sequence ID" value="NZ_JBHSPF010000018.1"/>
</dbReference>
<dbReference type="SUPFAM" id="SSF50249">
    <property type="entry name" value="Nucleic acid-binding proteins"/>
    <property type="match status" value="1"/>
</dbReference>
<evidence type="ECO:0000256" key="7">
    <source>
        <dbReference type="ARBA" id="ARBA00022833"/>
    </source>
</evidence>
<dbReference type="Gene3D" id="3.40.50.300">
    <property type="entry name" value="P-loop containing nucleotide triphosphate hydrolases"/>
    <property type="match status" value="1"/>
</dbReference>
<dbReference type="InterPro" id="IPR010914">
    <property type="entry name" value="RsgA_GTPase_dom"/>
</dbReference>
<evidence type="ECO:0000259" key="12">
    <source>
        <dbReference type="PROSITE" id="PS51721"/>
    </source>
</evidence>
<keyword evidence="5 10" id="KW-0547">Nucleotide-binding</keyword>
<dbReference type="NCBIfam" id="TIGR00157">
    <property type="entry name" value="ribosome small subunit-dependent GTPase A"/>
    <property type="match status" value="1"/>
</dbReference>
<evidence type="ECO:0000256" key="10">
    <source>
        <dbReference type="HAMAP-Rule" id="MF_01820"/>
    </source>
</evidence>
<keyword evidence="6 10" id="KW-0378">Hydrolase</keyword>
<dbReference type="InterPro" id="IPR031944">
    <property type="entry name" value="RsgA_N"/>
</dbReference>
<evidence type="ECO:0000256" key="5">
    <source>
        <dbReference type="ARBA" id="ARBA00022741"/>
    </source>
</evidence>
<feature type="domain" description="EngC GTPase" evidence="11">
    <location>
        <begin position="73"/>
        <end position="222"/>
    </location>
</feature>
<dbReference type="InterPro" id="IPR012340">
    <property type="entry name" value="NA-bd_OB-fold"/>
</dbReference>
<keyword evidence="2 10" id="KW-0690">Ribosome biogenesis</keyword>
<keyword evidence="9 10" id="KW-0342">GTP-binding</keyword>
<feature type="binding site" evidence="10">
    <location>
        <position position="255"/>
    </location>
    <ligand>
        <name>Zn(2+)</name>
        <dbReference type="ChEBI" id="CHEBI:29105"/>
    </ligand>
</feature>
<evidence type="ECO:0000256" key="9">
    <source>
        <dbReference type="ARBA" id="ARBA00023134"/>
    </source>
</evidence>
<dbReference type="Pfam" id="PF03193">
    <property type="entry name" value="RsgA_GTPase"/>
    <property type="match status" value="1"/>
</dbReference>
<dbReference type="PANTHER" id="PTHR32120">
    <property type="entry name" value="SMALL RIBOSOMAL SUBUNIT BIOGENESIS GTPASE RSGA"/>
    <property type="match status" value="1"/>
</dbReference>
<feature type="binding site" evidence="10">
    <location>
        <position position="253"/>
    </location>
    <ligand>
        <name>Zn(2+)</name>
        <dbReference type="ChEBI" id="CHEBI:29105"/>
    </ligand>
</feature>
<dbReference type="PROSITE" id="PS50936">
    <property type="entry name" value="ENGC_GTPASE"/>
    <property type="match status" value="1"/>
</dbReference>
<dbReference type="Pfam" id="PF16745">
    <property type="entry name" value="RsgA_N"/>
    <property type="match status" value="1"/>
</dbReference>
<organism evidence="13 14">
    <name type="scientific">Aliibacillus thermotolerans</name>
    <dbReference type="NCBI Taxonomy" id="1834418"/>
    <lineage>
        <taxon>Bacteria</taxon>
        <taxon>Bacillati</taxon>
        <taxon>Bacillota</taxon>
        <taxon>Bacilli</taxon>
        <taxon>Bacillales</taxon>
        <taxon>Bacillaceae</taxon>
        <taxon>Aliibacillus</taxon>
    </lineage>
</organism>
<feature type="binding site" evidence="10">
    <location>
        <begin position="113"/>
        <end position="116"/>
    </location>
    <ligand>
        <name>GTP</name>
        <dbReference type="ChEBI" id="CHEBI:37565"/>
    </ligand>
</feature>
<keyword evidence="3 10" id="KW-0479">Metal-binding</keyword>
<keyword evidence="1 10" id="KW-0963">Cytoplasm</keyword>
<evidence type="ECO:0000256" key="8">
    <source>
        <dbReference type="ARBA" id="ARBA00022884"/>
    </source>
</evidence>
<accession>A0ABW0U6S5</accession>
<feature type="domain" description="CP-type G" evidence="12">
    <location>
        <begin position="64"/>
        <end position="224"/>
    </location>
</feature>
<comment type="function">
    <text evidence="10">One of several proteins that assist in the late maturation steps of the functional core of the 30S ribosomal subunit. Helps release RbfA from mature subunits. May play a role in the assembly of ribosomal proteins into the subunit. Circularly permuted GTPase that catalyzes slow GTP hydrolysis, GTPase activity is stimulated by the 30S ribosomal subunit.</text>
</comment>
<name>A0ABW0U6S5_9BACI</name>